<evidence type="ECO:0000313" key="1">
    <source>
        <dbReference type="EMBL" id="KAI3777929.1"/>
    </source>
</evidence>
<sequence>MVMAVEKQDCIVCLCEMSTRDEYRKLPNCDHGIQFHAQCIDAWLKDHSTCPICRSHIPRPLSQRLHVYFRQHLLQDVISYSTLDIPTQLDCDEDQKSPVSSQTPPSTRKIDF</sequence>
<reference evidence="1 2" key="2">
    <citation type="journal article" date="2022" name="Mol. Ecol. Resour.">
        <title>The genomes of chicory, endive, great burdock and yacon provide insights into Asteraceae paleo-polyploidization history and plant inulin production.</title>
        <authorList>
            <person name="Fan W."/>
            <person name="Wang S."/>
            <person name="Wang H."/>
            <person name="Wang A."/>
            <person name="Jiang F."/>
            <person name="Liu H."/>
            <person name="Zhao H."/>
            <person name="Xu D."/>
            <person name="Zhang Y."/>
        </authorList>
    </citation>
    <scope>NUCLEOTIDE SEQUENCE [LARGE SCALE GENOMIC DNA]</scope>
    <source>
        <strain evidence="2">cv. Yunnan</strain>
        <tissue evidence="1">Leaves</tissue>
    </source>
</reference>
<keyword evidence="2" id="KW-1185">Reference proteome</keyword>
<evidence type="ECO:0000313" key="2">
    <source>
        <dbReference type="Proteomes" id="UP001056120"/>
    </source>
</evidence>
<accession>A0ACB9G313</accession>
<dbReference type="Proteomes" id="UP001056120">
    <property type="component" value="Linkage Group LG15"/>
</dbReference>
<gene>
    <name evidence="1" type="ORF">L1987_47732</name>
</gene>
<proteinExistence type="predicted"/>
<name>A0ACB9G313_9ASTR</name>
<dbReference type="EMBL" id="CM042032">
    <property type="protein sequence ID" value="KAI3777929.1"/>
    <property type="molecule type" value="Genomic_DNA"/>
</dbReference>
<reference evidence="2" key="1">
    <citation type="journal article" date="2022" name="Mol. Ecol. Resour.">
        <title>The genomes of chicory, endive, great burdock and yacon provide insights into Asteraceae palaeo-polyploidization history and plant inulin production.</title>
        <authorList>
            <person name="Fan W."/>
            <person name="Wang S."/>
            <person name="Wang H."/>
            <person name="Wang A."/>
            <person name="Jiang F."/>
            <person name="Liu H."/>
            <person name="Zhao H."/>
            <person name="Xu D."/>
            <person name="Zhang Y."/>
        </authorList>
    </citation>
    <scope>NUCLEOTIDE SEQUENCE [LARGE SCALE GENOMIC DNA]</scope>
    <source>
        <strain evidence="2">cv. Yunnan</strain>
    </source>
</reference>
<comment type="caution">
    <text evidence="1">The sequence shown here is derived from an EMBL/GenBank/DDBJ whole genome shotgun (WGS) entry which is preliminary data.</text>
</comment>
<organism evidence="1 2">
    <name type="scientific">Smallanthus sonchifolius</name>
    <dbReference type="NCBI Taxonomy" id="185202"/>
    <lineage>
        <taxon>Eukaryota</taxon>
        <taxon>Viridiplantae</taxon>
        <taxon>Streptophyta</taxon>
        <taxon>Embryophyta</taxon>
        <taxon>Tracheophyta</taxon>
        <taxon>Spermatophyta</taxon>
        <taxon>Magnoliopsida</taxon>
        <taxon>eudicotyledons</taxon>
        <taxon>Gunneridae</taxon>
        <taxon>Pentapetalae</taxon>
        <taxon>asterids</taxon>
        <taxon>campanulids</taxon>
        <taxon>Asterales</taxon>
        <taxon>Asteraceae</taxon>
        <taxon>Asteroideae</taxon>
        <taxon>Heliantheae alliance</taxon>
        <taxon>Millerieae</taxon>
        <taxon>Smallanthus</taxon>
    </lineage>
</organism>
<protein>
    <submittedName>
        <fullName evidence="1">Uncharacterized protein</fullName>
    </submittedName>
</protein>